<comment type="catalytic activity">
    <reaction evidence="1">
        <text>Endonucleolytic cleavage of RNA, removing extra 3' nucleotides from tRNA precursor, generating 3' termini of tRNAs. A 3'-hydroxy group is left at the tRNA terminus and a 5'-phosphoryl group is left at the trailer molecule.</text>
        <dbReference type="EC" id="3.1.26.11"/>
    </reaction>
</comment>
<dbReference type="PANTHER" id="PTHR12553">
    <property type="entry name" value="ZINC PHOSPHODIESTERASE ELAC PROTEIN 2"/>
    <property type="match status" value="1"/>
</dbReference>
<dbReference type="InterPro" id="IPR036866">
    <property type="entry name" value="RibonucZ/Hydroxyglut_hydro"/>
</dbReference>
<keyword evidence="13" id="KW-1185">Reference proteome</keyword>
<dbReference type="GO" id="GO:1990180">
    <property type="term" value="P:mitochondrial tRNA 3'-end processing"/>
    <property type="evidence" value="ECO:0007669"/>
    <property type="project" value="TreeGrafter"/>
</dbReference>
<keyword evidence="6" id="KW-0540">Nuclease</keyword>
<name>A0A1Y1S9G4_9MICR</name>
<dbReference type="InterPro" id="IPR047151">
    <property type="entry name" value="RNZ2-like"/>
</dbReference>
<evidence type="ECO:0000256" key="7">
    <source>
        <dbReference type="ARBA" id="ARBA00022723"/>
    </source>
</evidence>
<sequence>MLSILAPMQIKLTHLATNTSNGFILNINAKTYVINMFEGFQRFCTEYGIPLGNIDVVFSTRIENLNGILGWYLTMGDQGKRNCGFVGDYKFDIESIKRIGYRPSFTFLDTYDCIYEDEYIKPTLTTIDNITNYYIELPNVAGSLIAEKLPRGFPVNCIKKLKAKEKVVVDGVEYDGSDYCNQDIVLGGLLFLYSTKINSEIIDLCKKAKWVFCMNREVIHTLNRTEMVANIFNCTRNGNIEYIKQFRKLQEIGNIIQPITNTNGVEENILNNMDHFIYSKEVSDLKLIRNETKVVNERTNSFPKKYLLFLGTGCAVPAKTRATSSILLQNDGYSILLDCGEDTIGQIKRAYGNCNIIQTLRVIYLSHSHPDHMLGLVAVLMETKNEITVIGSQLVEKYLKNFNIANWKFIDIFTTTEYNHDDNLTFQFARSVHNIDSFFTTVEFNNFRFSYSGDCRPSKLFAELSRDCDLMIHERTFDDMQIDKAIKTNHSTESEAIDIFKQSNSRKLILTHFSQRNEVLYTEVTDHIQNAYDFYIYDDF</sequence>
<dbReference type="Pfam" id="PF12706">
    <property type="entry name" value="Lactamase_B_2"/>
    <property type="match status" value="1"/>
</dbReference>
<reference evidence="12 13" key="1">
    <citation type="journal article" date="2017" name="Environ. Microbiol.">
        <title>Decay of the glycolytic pathway and adaptation to intranuclear parasitism within Enterocytozoonidae microsporidia.</title>
        <authorList>
            <person name="Wiredu Boakye D."/>
            <person name="Jaroenlak P."/>
            <person name="Prachumwat A."/>
            <person name="Williams T.A."/>
            <person name="Bateman K.S."/>
            <person name="Itsathitphaisarn O."/>
            <person name="Sritunyalucksana K."/>
            <person name="Paszkiewicz K.H."/>
            <person name="Moore K.A."/>
            <person name="Stentiford G.D."/>
            <person name="Williams B.A."/>
        </authorList>
    </citation>
    <scope>NUCLEOTIDE SEQUENCE [LARGE SCALE GENOMIC DNA]</scope>
    <source>
        <strain evidence="12 13">GB1</strain>
    </source>
</reference>
<accession>A0A1Y1S9G4</accession>
<dbReference type="GO" id="GO:0042781">
    <property type="term" value="F:3'-tRNA processing endoribonuclease activity"/>
    <property type="evidence" value="ECO:0007669"/>
    <property type="project" value="UniProtKB-EC"/>
</dbReference>
<comment type="similarity">
    <text evidence="3">Belongs to the RNase Z family.</text>
</comment>
<feature type="domain" description="Metallo-beta-lactamase" evidence="11">
    <location>
        <begin position="322"/>
        <end position="490"/>
    </location>
</feature>
<evidence type="ECO:0000256" key="8">
    <source>
        <dbReference type="ARBA" id="ARBA00022759"/>
    </source>
</evidence>
<evidence type="ECO:0000313" key="13">
    <source>
        <dbReference type="Proteomes" id="UP000192639"/>
    </source>
</evidence>
<dbReference type="VEuPathDB" id="MicrosporidiaDB:ECANGB1_148"/>
<evidence type="ECO:0000256" key="3">
    <source>
        <dbReference type="ARBA" id="ARBA00007823"/>
    </source>
</evidence>
<evidence type="ECO:0000256" key="10">
    <source>
        <dbReference type="ARBA" id="ARBA00022833"/>
    </source>
</evidence>
<dbReference type="SUPFAM" id="SSF56281">
    <property type="entry name" value="Metallo-hydrolase/oxidoreductase"/>
    <property type="match status" value="1"/>
</dbReference>
<dbReference type="Proteomes" id="UP000192639">
    <property type="component" value="Unassembled WGS sequence"/>
</dbReference>
<evidence type="ECO:0000256" key="1">
    <source>
        <dbReference type="ARBA" id="ARBA00000402"/>
    </source>
</evidence>
<gene>
    <name evidence="12" type="primary">RNZ</name>
    <name evidence="12" type="ORF">ECANGB1_148</name>
</gene>
<comment type="cofactor">
    <cofactor evidence="2">
        <name>Zn(2+)</name>
        <dbReference type="ChEBI" id="CHEBI:29105"/>
    </cofactor>
</comment>
<dbReference type="InterPro" id="IPR001279">
    <property type="entry name" value="Metallo-B-lactamas"/>
</dbReference>
<keyword evidence="10" id="KW-0862">Zinc</keyword>
<keyword evidence="7" id="KW-0479">Metal-binding</keyword>
<evidence type="ECO:0000256" key="4">
    <source>
        <dbReference type="ARBA" id="ARBA00012477"/>
    </source>
</evidence>
<keyword evidence="8" id="KW-0255">Endonuclease</keyword>
<dbReference type="AlphaFoldDB" id="A0A1Y1S9G4"/>
<keyword evidence="5" id="KW-0819">tRNA processing</keyword>
<evidence type="ECO:0000256" key="5">
    <source>
        <dbReference type="ARBA" id="ARBA00022694"/>
    </source>
</evidence>
<protein>
    <recommendedName>
        <fullName evidence="4">ribonuclease Z</fullName>
        <ecNumber evidence="4">3.1.26.11</ecNumber>
    </recommendedName>
</protein>
<evidence type="ECO:0000256" key="9">
    <source>
        <dbReference type="ARBA" id="ARBA00022801"/>
    </source>
</evidence>
<dbReference type="EC" id="3.1.26.11" evidence="4"/>
<comment type="caution">
    <text evidence="12">The sequence shown here is derived from an EMBL/GenBank/DDBJ whole genome shotgun (WGS) entry which is preliminary data.</text>
</comment>
<dbReference type="Gene3D" id="3.60.15.10">
    <property type="entry name" value="Ribonuclease Z/Hydroxyacylglutathione hydrolase-like"/>
    <property type="match status" value="1"/>
</dbReference>
<dbReference type="EMBL" id="LWDP01000011">
    <property type="protein sequence ID" value="ORD94695.1"/>
    <property type="molecule type" value="Genomic_DNA"/>
</dbReference>
<dbReference type="OrthoDB" id="527344at2759"/>
<dbReference type="GO" id="GO:0005739">
    <property type="term" value="C:mitochondrion"/>
    <property type="evidence" value="ECO:0007669"/>
    <property type="project" value="TreeGrafter"/>
</dbReference>
<evidence type="ECO:0000256" key="2">
    <source>
        <dbReference type="ARBA" id="ARBA00001947"/>
    </source>
</evidence>
<evidence type="ECO:0000313" key="12">
    <source>
        <dbReference type="EMBL" id="ORD94695.1"/>
    </source>
</evidence>
<dbReference type="GO" id="GO:0046872">
    <property type="term" value="F:metal ion binding"/>
    <property type="evidence" value="ECO:0007669"/>
    <property type="project" value="UniProtKB-KW"/>
</dbReference>
<keyword evidence="9" id="KW-0378">Hydrolase</keyword>
<dbReference type="PANTHER" id="PTHR12553:SF49">
    <property type="entry name" value="ZINC PHOSPHODIESTERASE ELAC PROTEIN 2"/>
    <property type="match status" value="1"/>
</dbReference>
<organism evidence="12 13">
    <name type="scientific">Enterospora canceri</name>
    <dbReference type="NCBI Taxonomy" id="1081671"/>
    <lineage>
        <taxon>Eukaryota</taxon>
        <taxon>Fungi</taxon>
        <taxon>Fungi incertae sedis</taxon>
        <taxon>Microsporidia</taxon>
        <taxon>Enterocytozoonidae</taxon>
        <taxon>Enterospora</taxon>
    </lineage>
</organism>
<evidence type="ECO:0000259" key="11">
    <source>
        <dbReference type="SMART" id="SM00849"/>
    </source>
</evidence>
<proteinExistence type="inferred from homology"/>
<dbReference type="SMART" id="SM00849">
    <property type="entry name" value="Lactamase_B"/>
    <property type="match status" value="1"/>
</dbReference>
<evidence type="ECO:0000256" key="6">
    <source>
        <dbReference type="ARBA" id="ARBA00022722"/>
    </source>
</evidence>